<dbReference type="Proteomes" id="UP000268669">
    <property type="component" value="Chromosome"/>
</dbReference>
<protein>
    <recommendedName>
        <fullName evidence="3">Transposase</fullName>
    </recommendedName>
</protein>
<organism evidence="1 2">
    <name type="scientific">Yersinia pseudotuberculosis</name>
    <dbReference type="NCBI Taxonomy" id="633"/>
    <lineage>
        <taxon>Bacteria</taxon>
        <taxon>Pseudomonadati</taxon>
        <taxon>Pseudomonadota</taxon>
        <taxon>Gammaproteobacteria</taxon>
        <taxon>Enterobacterales</taxon>
        <taxon>Yersiniaceae</taxon>
        <taxon>Yersinia</taxon>
    </lineage>
</organism>
<gene>
    <name evidence="1" type="ORF">EGX47_15055</name>
</gene>
<accession>A0ABM7AJ79</accession>
<dbReference type="EMBL" id="CP033713">
    <property type="protein sequence ID" value="AYW92488.1"/>
    <property type="molecule type" value="Genomic_DNA"/>
</dbReference>
<proteinExistence type="predicted"/>
<sequence length="72" mass="8428">MYLLVFRTPFSLMPRGVSRTILGIRRRVMINALWTLRRQGVFTAAGKSIAVRCMLDYVNDYQGQRRVYVCQN</sequence>
<name>A0ABM7AJ79_YERPU</name>
<evidence type="ECO:0008006" key="3">
    <source>
        <dbReference type="Google" id="ProtNLM"/>
    </source>
</evidence>
<reference evidence="1" key="1">
    <citation type="submission" date="2018-11" db="EMBL/GenBank/DDBJ databases">
        <title>FDA dAtabase for Regulatory Grade micrObial Sequences (FDA-ARGOS): Supporting development and validation of Infectious Disease Dx tests.</title>
        <authorList>
            <person name="Bliska J."/>
            <person name="Cleland M.-M."/>
            <person name="Tallon L."/>
            <person name="Sadzewicz L."/>
            <person name="Zhao X."/>
            <person name="Vavikolanu K."/>
            <person name="Mehta A."/>
            <person name="Aluvathingal J."/>
            <person name="Nadendla S."/>
            <person name="Yan Y."/>
            <person name="Sichtig H."/>
        </authorList>
    </citation>
    <scope>NUCLEOTIDE SEQUENCE [LARGE SCALE GENOMIC DNA]</scope>
    <source>
        <strain evidence="1">FDAARGOS_581</strain>
    </source>
</reference>
<keyword evidence="2" id="KW-1185">Reference proteome</keyword>
<evidence type="ECO:0000313" key="2">
    <source>
        <dbReference type="Proteomes" id="UP000268669"/>
    </source>
</evidence>
<evidence type="ECO:0000313" key="1">
    <source>
        <dbReference type="EMBL" id="AYW92488.1"/>
    </source>
</evidence>